<evidence type="ECO:0000256" key="3">
    <source>
        <dbReference type="ARBA" id="ARBA00023002"/>
    </source>
</evidence>
<dbReference type="AlphaFoldDB" id="A0A9P5XEL1"/>
<dbReference type="CDD" id="cd04730">
    <property type="entry name" value="NPD_like"/>
    <property type="match status" value="1"/>
</dbReference>
<evidence type="ECO:0000256" key="2">
    <source>
        <dbReference type="ARBA" id="ARBA00022643"/>
    </source>
</evidence>
<dbReference type="Proteomes" id="UP000807342">
    <property type="component" value="Unassembled WGS sequence"/>
</dbReference>
<proteinExistence type="predicted"/>
<reference evidence="4" key="1">
    <citation type="submission" date="2020-11" db="EMBL/GenBank/DDBJ databases">
        <authorList>
            <consortium name="DOE Joint Genome Institute"/>
            <person name="Ahrendt S."/>
            <person name="Riley R."/>
            <person name="Andreopoulos W."/>
            <person name="Labutti K."/>
            <person name="Pangilinan J."/>
            <person name="Ruiz-Duenas F.J."/>
            <person name="Barrasa J.M."/>
            <person name="Sanchez-Garcia M."/>
            <person name="Camarero S."/>
            <person name="Miyauchi S."/>
            <person name="Serrano A."/>
            <person name="Linde D."/>
            <person name="Babiker R."/>
            <person name="Drula E."/>
            <person name="Ayuso-Fernandez I."/>
            <person name="Pacheco R."/>
            <person name="Padilla G."/>
            <person name="Ferreira P."/>
            <person name="Barriuso J."/>
            <person name="Kellner H."/>
            <person name="Castanera R."/>
            <person name="Alfaro M."/>
            <person name="Ramirez L."/>
            <person name="Pisabarro A.G."/>
            <person name="Kuo A."/>
            <person name="Tritt A."/>
            <person name="Lipzen A."/>
            <person name="He G."/>
            <person name="Yan M."/>
            <person name="Ng V."/>
            <person name="Cullen D."/>
            <person name="Martin F."/>
            <person name="Rosso M.-N."/>
            <person name="Henrissat B."/>
            <person name="Hibbett D."/>
            <person name="Martinez A.T."/>
            <person name="Grigoriev I.V."/>
        </authorList>
    </citation>
    <scope>NUCLEOTIDE SEQUENCE</scope>
    <source>
        <strain evidence="4">MF-IS2</strain>
    </source>
</reference>
<sequence>MRHASPFIGILAAQVTLGGGFGFVGAGYETAEQLGREMEIARQALVADRNSPLRIGVGFLCWRLEADELQGEKLLQTVLNNHVVAIWLAFGSNLPKWIQFVRDHDAANGGKTIIFVQLSSVEETLVAIHDWKVDVIVAQGIEAGGHGASYAPPLKSLIPSILSITPDDGPAIVGAGGLATGGHVAELLTLGAAGAVLGTRFLMTPESLYTESQQQALAAAESTASIRTMAFDQARGTLGWPSGVDGRGLRNATVDDYERGEDIGVLRSKFQEAVRDNDTNRTIVWAGAGVALMKDVKPAKEVTQELHQECLAHLKDSGAKILSV</sequence>
<dbReference type="Pfam" id="PF03060">
    <property type="entry name" value="NMO"/>
    <property type="match status" value="1"/>
</dbReference>
<gene>
    <name evidence="4" type="ORF">P691DRAFT_849672</name>
</gene>
<comment type="caution">
    <text evidence="4">The sequence shown here is derived from an EMBL/GenBank/DDBJ whole genome shotgun (WGS) entry which is preliminary data.</text>
</comment>
<keyword evidence="4" id="KW-0223">Dioxygenase</keyword>
<keyword evidence="1" id="KW-0285">Flavoprotein</keyword>
<keyword evidence="3" id="KW-0560">Oxidoreductase</keyword>
<dbReference type="Gene3D" id="3.20.20.70">
    <property type="entry name" value="Aldolase class I"/>
    <property type="match status" value="1"/>
</dbReference>
<organism evidence="4 5">
    <name type="scientific">Macrolepiota fuliginosa MF-IS2</name>
    <dbReference type="NCBI Taxonomy" id="1400762"/>
    <lineage>
        <taxon>Eukaryota</taxon>
        <taxon>Fungi</taxon>
        <taxon>Dikarya</taxon>
        <taxon>Basidiomycota</taxon>
        <taxon>Agaricomycotina</taxon>
        <taxon>Agaricomycetes</taxon>
        <taxon>Agaricomycetidae</taxon>
        <taxon>Agaricales</taxon>
        <taxon>Agaricineae</taxon>
        <taxon>Agaricaceae</taxon>
        <taxon>Macrolepiota</taxon>
    </lineage>
</organism>
<evidence type="ECO:0000256" key="1">
    <source>
        <dbReference type="ARBA" id="ARBA00022630"/>
    </source>
</evidence>
<protein>
    <submittedName>
        <fullName evidence="4">2-nitropropane dioxygenase</fullName>
    </submittedName>
</protein>
<evidence type="ECO:0000313" key="4">
    <source>
        <dbReference type="EMBL" id="KAF9449943.1"/>
    </source>
</evidence>
<evidence type="ECO:0000313" key="5">
    <source>
        <dbReference type="Proteomes" id="UP000807342"/>
    </source>
</evidence>
<name>A0A9P5XEL1_9AGAR</name>
<dbReference type="InterPro" id="IPR013785">
    <property type="entry name" value="Aldolase_TIM"/>
</dbReference>
<accession>A0A9P5XEL1</accession>
<dbReference type="SUPFAM" id="SSF51412">
    <property type="entry name" value="Inosine monophosphate dehydrogenase (IMPDH)"/>
    <property type="match status" value="1"/>
</dbReference>
<keyword evidence="2" id="KW-0288">FMN</keyword>
<dbReference type="PANTHER" id="PTHR32332:SF31">
    <property type="entry name" value="2-NITROPROPANE DIOXYGENASE FAMILY, PUTATIVE (AFU_ORTHOLOGUE AFUA_2G09850)-RELATED"/>
    <property type="match status" value="1"/>
</dbReference>
<dbReference type="OrthoDB" id="2349068at2759"/>
<dbReference type="PANTHER" id="PTHR32332">
    <property type="entry name" value="2-NITROPROPANE DIOXYGENASE"/>
    <property type="match status" value="1"/>
</dbReference>
<dbReference type="GO" id="GO:0018580">
    <property type="term" value="F:nitronate monooxygenase activity"/>
    <property type="evidence" value="ECO:0007669"/>
    <property type="project" value="InterPro"/>
</dbReference>
<dbReference type="EMBL" id="MU151116">
    <property type="protein sequence ID" value="KAF9449943.1"/>
    <property type="molecule type" value="Genomic_DNA"/>
</dbReference>
<keyword evidence="5" id="KW-1185">Reference proteome</keyword>
<dbReference type="InterPro" id="IPR004136">
    <property type="entry name" value="NMO"/>
</dbReference>
<dbReference type="GO" id="GO:0051213">
    <property type="term" value="F:dioxygenase activity"/>
    <property type="evidence" value="ECO:0007669"/>
    <property type="project" value="UniProtKB-KW"/>
</dbReference>